<proteinExistence type="predicted"/>
<dbReference type="GO" id="GO:0007059">
    <property type="term" value="P:chromosome segregation"/>
    <property type="evidence" value="ECO:0007669"/>
    <property type="project" value="TreeGrafter"/>
</dbReference>
<dbReference type="SUPFAM" id="SSF109709">
    <property type="entry name" value="KorB DNA-binding domain-like"/>
    <property type="match status" value="1"/>
</dbReference>
<dbReference type="Proteomes" id="UP000254343">
    <property type="component" value="Unassembled WGS sequence"/>
</dbReference>
<dbReference type="SUPFAM" id="SSF110849">
    <property type="entry name" value="ParB/Sulfiredoxin"/>
    <property type="match status" value="1"/>
</dbReference>
<dbReference type="InterPro" id="IPR003115">
    <property type="entry name" value="ParB_N"/>
</dbReference>
<protein>
    <submittedName>
        <fullName evidence="3 4">chromosome-partitioning protein ParB</fullName>
    </submittedName>
</protein>
<sequence>MSAKQAETVVESGMQIFVPLSKLKKSPKNARKTPHGEAAIEALAGSIAAKGMLQNLVVEPELDTDGAETGFYLVTVGEGRRLAQLLRAKRKQIKKSEPIRCVLDTANDPKEISLDENVTRSDMHPADQFEVFKYLAEEKGYGAEEIAARFGVTAHVVRQRLRLGSVSPRLMQVYRDGDLTLDQLMAFALTEDHVRQEDAFERLLHNREPYAIRRLLTETNVPARDRRARFVGLEAYEVAGGTILRDLFSEDQGGYLEDAALLHRLAKEKLEGAAAELCEREGWRWTEAHLDYPHSHGLRRLYPSPIDLSLEDAAAYAAAQAAYDALTVQFEGVEELPDDIDERFGELEAEIERIDAKREAYAPDVVNRCGAFVILNHDGILRIERGFVRREDEHLHFDSSATGADEVNGRSGMDGLEEGGLSVGHDDEAATGKPLSDLLVRDLTAHRTLGLRIALGEQPDVALIAVIHAIVAQTFYHQAVSCLDIRPTSAALATHAEGIEDTVAATALADRHDRWAVQLPESPSDLWSFVVELDHDSRMALLAHCAALTVFAVRVPWDKRQRALAAADTLATVLALDMSQHWLPTARSYFGRVAKDHIIAAVSEAVGPEAADRIAAMKKAPMAEAAEQLVAGTGWLPRIIAGPAIVPASTNGVTDAEHTADAEGMIAAE</sequence>
<dbReference type="SMART" id="SM00470">
    <property type="entry name" value="ParB"/>
    <property type="match status" value="1"/>
</dbReference>
<dbReference type="STRING" id="1035.BN961_02658"/>
<gene>
    <name evidence="3" type="primary">parB_1</name>
    <name evidence="4" type="synonym">parB_3</name>
    <name evidence="3" type="ORF">BN961_02658</name>
    <name evidence="4" type="ORF">NCTC12722_02385</name>
</gene>
<name>A0A090MPC7_AFIFE</name>
<evidence type="ECO:0000256" key="1">
    <source>
        <dbReference type="SAM" id="MobiDB-lite"/>
    </source>
</evidence>
<dbReference type="Gene3D" id="1.10.10.2830">
    <property type="match status" value="1"/>
</dbReference>
<dbReference type="AlphaFoldDB" id="A0A090MPC7"/>
<keyword evidence="5" id="KW-1185">Reference proteome</keyword>
<dbReference type="OrthoDB" id="9813122at2"/>
<dbReference type="CDD" id="cd16406">
    <property type="entry name" value="ParB_N_like"/>
    <property type="match status" value="1"/>
</dbReference>
<evidence type="ECO:0000313" key="5">
    <source>
        <dbReference type="Proteomes" id="UP000035762"/>
    </source>
</evidence>
<reference evidence="3 5" key="1">
    <citation type="journal article" date="2014" name="Genome Announc.">
        <title>Genome Sequence of Afipia felis Strain 76713, Isolated in Hospital Water Using an Amoeba Co-Culture Procedure.</title>
        <authorList>
            <person name="Benamar S."/>
            <person name="La Scola B."/>
            <person name="Croce O."/>
        </authorList>
    </citation>
    <scope>NUCLEOTIDE SEQUENCE [LARGE SCALE GENOMIC DNA]</scope>
    <source>
        <strain evidence="3 5">76713</strain>
    </source>
</reference>
<dbReference type="InterPro" id="IPR050336">
    <property type="entry name" value="Chromosome_partition/occlusion"/>
</dbReference>
<dbReference type="EMBL" id="UIGB01000001">
    <property type="protein sequence ID" value="SUU85176.1"/>
    <property type="molecule type" value="Genomic_DNA"/>
</dbReference>
<organism evidence="3 5">
    <name type="scientific">Afipia felis</name>
    <name type="common">Cat scratch disease bacillus</name>
    <dbReference type="NCBI Taxonomy" id="1035"/>
    <lineage>
        <taxon>Bacteria</taxon>
        <taxon>Pseudomonadati</taxon>
        <taxon>Pseudomonadota</taxon>
        <taxon>Alphaproteobacteria</taxon>
        <taxon>Hyphomicrobiales</taxon>
        <taxon>Nitrobacteraceae</taxon>
        <taxon>Afipia</taxon>
    </lineage>
</organism>
<dbReference type="GO" id="GO:0005694">
    <property type="term" value="C:chromosome"/>
    <property type="evidence" value="ECO:0007669"/>
    <property type="project" value="TreeGrafter"/>
</dbReference>
<dbReference type="EMBL" id="CCAZ020000002">
    <property type="protein sequence ID" value="CEG09235.1"/>
    <property type="molecule type" value="Genomic_DNA"/>
</dbReference>
<evidence type="ECO:0000313" key="6">
    <source>
        <dbReference type="Proteomes" id="UP000254343"/>
    </source>
</evidence>
<feature type="region of interest" description="Disordered" evidence="1">
    <location>
        <begin position="400"/>
        <end position="422"/>
    </location>
</feature>
<dbReference type="PANTHER" id="PTHR33375:SF7">
    <property type="entry name" value="CHROMOSOME 2-PARTITIONING PROTEIN PARB-RELATED"/>
    <property type="match status" value="1"/>
</dbReference>
<dbReference type="InterPro" id="IPR036086">
    <property type="entry name" value="ParB/Sulfiredoxin_sf"/>
</dbReference>
<reference evidence="4 6" key="3">
    <citation type="submission" date="2018-06" db="EMBL/GenBank/DDBJ databases">
        <authorList>
            <consortium name="Pathogen Informatics"/>
            <person name="Doyle S."/>
        </authorList>
    </citation>
    <scope>NUCLEOTIDE SEQUENCE [LARGE SCALE GENOMIC DNA]</scope>
    <source>
        <strain evidence="4 6">NCTC12722</strain>
    </source>
</reference>
<reference evidence="3" key="2">
    <citation type="submission" date="2014-03" db="EMBL/GenBank/DDBJ databases">
        <authorList>
            <person name="Saikia M."/>
            <person name="Chaudhari Y."/>
            <person name="Khan M."/>
            <person name="Devi D."/>
        </authorList>
    </citation>
    <scope>NUCLEOTIDE SEQUENCE</scope>
    <source>
        <strain evidence="3">76713</strain>
    </source>
</reference>
<evidence type="ECO:0000259" key="2">
    <source>
        <dbReference type="SMART" id="SM00470"/>
    </source>
</evidence>
<dbReference type="Proteomes" id="UP000035762">
    <property type="component" value="Unassembled WGS sequence"/>
</dbReference>
<accession>A0A090MPC7</accession>
<dbReference type="PANTHER" id="PTHR33375">
    <property type="entry name" value="CHROMOSOME-PARTITIONING PROTEIN PARB-RELATED"/>
    <property type="match status" value="1"/>
</dbReference>
<feature type="domain" description="ParB-like N-terminal" evidence="2">
    <location>
        <begin position="16"/>
        <end position="118"/>
    </location>
</feature>
<evidence type="ECO:0000313" key="3">
    <source>
        <dbReference type="EMBL" id="CEG09235.1"/>
    </source>
</evidence>
<dbReference type="Pfam" id="PF02195">
    <property type="entry name" value="ParB_N"/>
    <property type="match status" value="1"/>
</dbReference>
<dbReference type="Gene3D" id="3.90.1530.30">
    <property type="match status" value="1"/>
</dbReference>
<dbReference type="RefSeq" id="WP_002716001.1">
    <property type="nucleotide sequence ID" value="NZ_CCAZ020000002.1"/>
</dbReference>
<evidence type="ECO:0000313" key="4">
    <source>
        <dbReference type="EMBL" id="SUU85176.1"/>
    </source>
</evidence>